<protein>
    <submittedName>
        <fullName evidence="4">Membrane protein</fullName>
    </submittedName>
</protein>
<feature type="transmembrane region" description="Helical" evidence="1">
    <location>
        <begin position="6"/>
        <end position="25"/>
    </location>
</feature>
<reference evidence="3 5" key="1">
    <citation type="submission" date="2016-10" db="EMBL/GenBank/DDBJ databases">
        <authorList>
            <person name="Varghese N."/>
            <person name="Submissions S."/>
        </authorList>
    </citation>
    <scope>NUCLEOTIDE SEQUENCE [LARGE SCALE GENOMIC DNA]</scope>
    <source>
        <strain evidence="3 5">NLAE-zl-C224</strain>
    </source>
</reference>
<name>A0A240B2U0_CLOCO</name>
<dbReference type="OrthoDB" id="1934572at2"/>
<reference evidence="2 7" key="3">
    <citation type="submission" date="2020-05" db="EMBL/GenBank/DDBJ databases">
        <title>Draft genome sequence of Clostridium cochlearium strain AGROS13 isolated from a sheep dairy farm in New Zealand.</title>
        <authorList>
            <person name="Gupta T.B."/>
            <person name="Jauregui R."/>
            <person name="Risson A.N."/>
            <person name="Brightwell G."/>
            <person name="Maclean P."/>
        </authorList>
    </citation>
    <scope>NUCLEOTIDE SEQUENCE [LARGE SCALE GENOMIC DNA]</scope>
    <source>
        <strain evidence="2 7">AGROS13</strain>
    </source>
</reference>
<feature type="transmembrane region" description="Helical" evidence="1">
    <location>
        <begin position="71"/>
        <end position="92"/>
    </location>
</feature>
<sequence length="101" mass="11494">MKNFFISAVLDLIIIFASYFIFRFILKGPIRHKIYEKLFSSFSKFIIYIFLITVIITSLSAIALYRTRYIAYVNIVAPALVSILVGFVMSTVPTRGVGDKS</sequence>
<gene>
    <name evidence="2" type="ORF">HMJ28_05690</name>
    <name evidence="4" type="ORF">NCTC13028_00702</name>
    <name evidence="3" type="ORF">SAMN05216497_10539</name>
</gene>
<dbReference type="Proteomes" id="UP000528432">
    <property type="component" value="Unassembled WGS sequence"/>
</dbReference>
<evidence type="ECO:0000313" key="5">
    <source>
        <dbReference type="Proteomes" id="UP000198811"/>
    </source>
</evidence>
<dbReference type="EMBL" id="FNGL01000005">
    <property type="protein sequence ID" value="SDL02846.1"/>
    <property type="molecule type" value="Genomic_DNA"/>
</dbReference>
<evidence type="ECO:0000313" key="4">
    <source>
        <dbReference type="EMBL" id="SQB33795.1"/>
    </source>
</evidence>
<dbReference type="GeneID" id="70578261"/>
<organism evidence="2 7">
    <name type="scientific">Clostridium cochlearium</name>
    <dbReference type="NCBI Taxonomy" id="1494"/>
    <lineage>
        <taxon>Bacteria</taxon>
        <taxon>Bacillati</taxon>
        <taxon>Bacillota</taxon>
        <taxon>Clostridia</taxon>
        <taxon>Eubacteriales</taxon>
        <taxon>Clostridiaceae</taxon>
        <taxon>Clostridium</taxon>
    </lineage>
</organism>
<evidence type="ECO:0000256" key="1">
    <source>
        <dbReference type="SAM" id="Phobius"/>
    </source>
</evidence>
<dbReference type="EMBL" id="UAWC01000001">
    <property type="protein sequence ID" value="SQB33795.1"/>
    <property type="molecule type" value="Genomic_DNA"/>
</dbReference>
<keyword evidence="1" id="KW-0812">Transmembrane</keyword>
<keyword evidence="1" id="KW-1133">Transmembrane helix</keyword>
<dbReference type="AlphaFoldDB" id="A0A240B2U0"/>
<proteinExistence type="predicted"/>
<dbReference type="STRING" id="1494.SAMN05216497_10539"/>
<evidence type="ECO:0000313" key="2">
    <source>
        <dbReference type="EMBL" id="NOH15884.1"/>
    </source>
</evidence>
<dbReference type="EMBL" id="JABFIF010000008">
    <property type="protein sequence ID" value="NOH15884.1"/>
    <property type="molecule type" value="Genomic_DNA"/>
</dbReference>
<dbReference type="Proteomes" id="UP000198811">
    <property type="component" value="Unassembled WGS sequence"/>
</dbReference>
<dbReference type="Proteomes" id="UP000250223">
    <property type="component" value="Unassembled WGS sequence"/>
</dbReference>
<evidence type="ECO:0000313" key="3">
    <source>
        <dbReference type="EMBL" id="SDL02846.1"/>
    </source>
</evidence>
<keyword evidence="1" id="KW-0472">Membrane</keyword>
<accession>A0A240B2U0</accession>
<evidence type="ECO:0000313" key="7">
    <source>
        <dbReference type="Proteomes" id="UP000528432"/>
    </source>
</evidence>
<reference evidence="4 6" key="2">
    <citation type="submission" date="2018-06" db="EMBL/GenBank/DDBJ databases">
        <authorList>
            <consortium name="Pathogen Informatics"/>
            <person name="Doyle S."/>
        </authorList>
    </citation>
    <scope>NUCLEOTIDE SEQUENCE [LARGE SCALE GENOMIC DNA]</scope>
    <source>
        <strain evidence="4 6">NCTC13028</strain>
    </source>
</reference>
<evidence type="ECO:0000313" key="6">
    <source>
        <dbReference type="Proteomes" id="UP000250223"/>
    </source>
</evidence>
<dbReference type="RefSeq" id="WP_089864432.1">
    <property type="nucleotide sequence ID" value="NZ_CP173238.1"/>
</dbReference>
<feature type="transmembrane region" description="Helical" evidence="1">
    <location>
        <begin position="45"/>
        <end position="65"/>
    </location>
</feature>
<keyword evidence="5" id="KW-1185">Reference proteome</keyword>